<proteinExistence type="inferred from homology"/>
<dbReference type="Proteomes" id="UP000196158">
    <property type="component" value="Unassembled WGS sequence"/>
</dbReference>
<evidence type="ECO:0000256" key="4">
    <source>
        <dbReference type="ARBA" id="ARBA00022946"/>
    </source>
</evidence>
<evidence type="ECO:0000313" key="8">
    <source>
        <dbReference type="Proteomes" id="UP000196158"/>
    </source>
</evidence>
<dbReference type="AlphaFoldDB" id="A0A1X7R0M7"/>
<evidence type="ECO:0000313" key="7">
    <source>
        <dbReference type="EMBL" id="SMN19141.1"/>
    </source>
</evidence>
<gene>
    <name evidence="7" type="ORF">KASA_0P03025G</name>
</gene>
<evidence type="ECO:0000259" key="6">
    <source>
        <dbReference type="Pfam" id="PF16035"/>
    </source>
</evidence>
<protein>
    <recommendedName>
        <fullName evidence="3">Altered inheritance of mitochondria protein 18, mitochondrial</fullName>
    </recommendedName>
</protein>
<evidence type="ECO:0000256" key="1">
    <source>
        <dbReference type="ARBA" id="ARBA00004173"/>
    </source>
</evidence>
<dbReference type="Gene3D" id="3.50.70.10">
    <property type="match status" value="1"/>
</dbReference>
<keyword evidence="8" id="KW-1185">Reference proteome</keyword>
<accession>A0A1X7R0M7</accession>
<dbReference type="EMBL" id="FXLY01000003">
    <property type="protein sequence ID" value="SMN19141.1"/>
    <property type="molecule type" value="Genomic_DNA"/>
</dbReference>
<dbReference type="PANTHER" id="PTHR47284:SF3">
    <property type="entry name" value="FATTY-ACID-BINDING PROTEIN 2"/>
    <property type="match status" value="1"/>
</dbReference>
<organism evidence="7 8">
    <name type="scientific">Maudiozyma saulgeensis</name>
    <dbReference type="NCBI Taxonomy" id="1789683"/>
    <lineage>
        <taxon>Eukaryota</taxon>
        <taxon>Fungi</taxon>
        <taxon>Dikarya</taxon>
        <taxon>Ascomycota</taxon>
        <taxon>Saccharomycotina</taxon>
        <taxon>Saccharomycetes</taxon>
        <taxon>Saccharomycetales</taxon>
        <taxon>Saccharomycetaceae</taxon>
        <taxon>Maudiozyma</taxon>
    </lineage>
</organism>
<dbReference type="SUPFAM" id="SSF54626">
    <property type="entry name" value="Chalcone isomerase"/>
    <property type="match status" value="1"/>
</dbReference>
<dbReference type="InterPro" id="IPR016087">
    <property type="entry name" value="Chalcone_isomerase"/>
</dbReference>
<sequence>MYTNTLAKGITKNYLSRNIRVSRFSTFLRLRNTAAAHSTSNASSVNASAPKKYSNYWIASTLGLGVGALLYSYQTAGKLPEIEYFEINDQINSFPSALRPPLYPLSTNYSLLGLGVRSVIVESFKVYGLGIYIADSDRKLVPMILNSFFLKKAFIDTDESKTHKENVKAALDDPVKSVILARNLLDGGVRMTAKFTPIKNTNLTFVREGIIKTIWNHPDAEANKEILEKGIDELRKAFNKKGSFLKDDDLLMELNADGSLQITYVNCKHGDIYKMDLVKEPAVGRFLFSQYMSGPNPLSVPCKNEIVKSLVDLV</sequence>
<evidence type="ECO:0000256" key="3">
    <source>
        <dbReference type="ARBA" id="ARBA00018755"/>
    </source>
</evidence>
<keyword evidence="5" id="KW-0496">Mitochondrion</keyword>
<dbReference type="OrthoDB" id="18193at2759"/>
<feature type="domain" description="Chalcone isomerase" evidence="6">
    <location>
        <begin position="107"/>
        <end position="307"/>
    </location>
</feature>
<dbReference type="Pfam" id="PF16035">
    <property type="entry name" value="Chalcone_2"/>
    <property type="match status" value="1"/>
</dbReference>
<evidence type="ECO:0000256" key="2">
    <source>
        <dbReference type="ARBA" id="ARBA00009111"/>
    </source>
</evidence>
<comment type="subcellular location">
    <subcellularLocation>
        <location evidence="1">Mitochondrion</location>
    </subcellularLocation>
</comment>
<dbReference type="GO" id="GO:0016872">
    <property type="term" value="F:intramolecular lyase activity"/>
    <property type="evidence" value="ECO:0007669"/>
    <property type="project" value="InterPro"/>
</dbReference>
<dbReference type="InterPro" id="IPR016088">
    <property type="entry name" value="Chalcone_isomerase_3-sand"/>
</dbReference>
<evidence type="ECO:0000256" key="5">
    <source>
        <dbReference type="ARBA" id="ARBA00023128"/>
    </source>
</evidence>
<dbReference type="InterPro" id="IPR036298">
    <property type="entry name" value="Chalcone_isomerase_sf"/>
</dbReference>
<dbReference type="GO" id="GO:0005739">
    <property type="term" value="C:mitochondrion"/>
    <property type="evidence" value="ECO:0007669"/>
    <property type="project" value="UniProtKB-SubCell"/>
</dbReference>
<reference evidence="7 8" key="1">
    <citation type="submission" date="2017-04" db="EMBL/GenBank/DDBJ databases">
        <authorList>
            <person name="Afonso C.L."/>
            <person name="Miller P.J."/>
            <person name="Scott M.A."/>
            <person name="Spackman E."/>
            <person name="Goraichik I."/>
            <person name="Dimitrov K.M."/>
            <person name="Suarez D.L."/>
            <person name="Swayne D.E."/>
        </authorList>
    </citation>
    <scope>NUCLEOTIDE SEQUENCE [LARGE SCALE GENOMIC DNA]</scope>
</reference>
<dbReference type="PANTHER" id="PTHR47284">
    <property type="entry name" value="FATTY-ACID-BINDING PROTEIN 2"/>
    <property type="match status" value="1"/>
</dbReference>
<keyword evidence="4" id="KW-0809">Transit peptide</keyword>
<dbReference type="STRING" id="1789683.A0A1X7R0M7"/>
<comment type="similarity">
    <text evidence="2">Belongs to the AIM18/AIM46 family.</text>
</comment>
<name>A0A1X7R0M7_9SACH</name>